<comment type="catalytic activity">
    <reaction evidence="6">
        <text>L-threonyl-[protein] + ATP = 3-O-(5'-adenylyl)-L-threonyl-[protein] + diphosphate</text>
        <dbReference type="Rhea" id="RHEA:54292"/>
        <dbReference type="Rhea" id="RHEA-COMP:11060"/>
        <dbReference type="Rhea" id="RHEA-COMP:13847"/>
        <dbReference type="ChEBI" id="CHEBI:30013"/>
        <dbReference type="ChEBI" id="CHEBI:30616"/>
        <dbReference type="ChEBI" id="CHEBI:33019"/>
        <dbReference type="ChEBI" id="CHEBI:138113"/>
        <dbReference type="EC" id="2.7.7.108"/>
    </reaction>
</comment>
<evidence type="ECO:0000256" key="5">
    <source>
        <dbReference type="ARBA" id="ARBA00034531"/>
    </source>
</evidence>
<evidence type="ECO:0000256" key="2">
    <source>
        <dbReference type="ARBA" id="ARBA00022695"/>
    </source>
</evidence>
<dbReference type="InterPro" id="IPR003812">
    <property type="entry name" value="Fido"/>
</dbReference>
<comment type="caution">
    <text evidence="9">The sequence shown here is derived from an EMBL/GenBank/DDBJ whole genome shotgun (WGS) entry which is preliminary data.</text>
</comment>
<evidence type="ECO:0000256" key="4">
    <source>
        <dbReference type="ARBA" id="ARBA00022840"/>
    </source>
</evidence>
<dbReference type="RefSeq" id="WP_160979131.1">
    <property type="nucleotide sequence ID" value="NZ_WVHK01000032.1"/>
</dbReference>
<evidence type="ECO:0000313" key="10">
    <source>
        <dbReference type="Proteomes" id="UP000430519"/>
    </source>
</evidence>
<dbReference type="PANTHER" id="PTHR39560:SF1">
    <property type="entry name" value="PROTEIN ADENYLYLTRANSFERASE FIC-RELATED"/>
    <property type="match status" value="1"/>
</dbReference>
<dbReference type="InterPro" id="IPR036597">
    <property type="entry name" value="Fido-like_dom_sf"/>
</dbReference>
<evidence type="ECO:0000256" key="7">
    <source>
        <dbReference type="ARBA" id="ARBA00048696"/>
    </source>
</evidence>
<dbReference type="AlphaFoldDB" id="A0A6I4YJT5"/>
<reference evidence="9 10" key="1">
    <citation type="submission" date="2019-11" db="EMBL/GenBank/DDBJ databases">
        <title>Genome sequence of Deinococcus xianganensis Y35, AI-2 producing algicidal bacterium, isolated from lake water.</title>
        <authorList>
            <person name="Li Y."/>
        </authorList>
    </citation>
    <scope>NUCLEOTIDE SEQUENCE [LARGE SCALE GENOMIC DNA]</scope>
    <source>
        <strain evidence="9 10">Y35</strain>
    </source>
</reference>
<dbReference type="PROSITE" id="PS51459">
    <property type="entry name" value="FIDO"/>
    <property type="match status" value="1"/>
</dbReference>
<keyword evidence="3" id="KW-0547">Nucleotide-binding</keyword>
<evidence type="ECO:0000259" key="8">
    <source>
        <dbReference type="PROSITE" id="PS51459"/>
    </source>
</evidence>
<dbReference type="SUPFAM" id="SSF140931">
    <property type="entry name" value="Fic-like"/>
    <property type="match status" value="1"/>
</dbReference>
<dbReference type="PANTHER" id="PTHR39560">
    <property type="entry name" value="PROTEIN ADENYLYLTRANSFERASE FIC-RELATED"/>
    <property type="match status" value="1"/>
</dbReference>
<gene>
    <name evidence="9" type="ORF">GLX28_10170</name>
</gene>
<dbReference type="Proteomes" id="UP000430519">
    <property type="component" value="Unassembled WGS sequence"/>
</dbReference>
<feature type="domain" description="Fido" evidence="8">
    <location>
        <begin position="50"/>
        <end position="203"/>
    </location>
</feature>
<dbReference type="EMBL" id="WVHK01000032">
    <property type="protein sequence ID" value="MXV20004.1"/>
    <property type="molecule type" value="Genomic_DNA"/>
</dbReference>
<dbReference type="Pfam" id="PF02661">
    <property type="entry name" value="Fic"/>
    <property type="match status" value="1"/>
</dbReference>
<dbReference type="EC" id="2.7.7.108" evidence="5"/>
<comment type="catalytic activity">
    <reaction evidence="7">
        <text>L-tyrosyl-[protein] + ATP = O-(5'-adenylyl)-L-tyrosyl-[protein] + diphosphate</text>
        <dbReference type="Rhea" id="RHEA:54288"/>
        <dbReference type="Rhea" id="RHEA-COMP:10136"/>
        <dbReference type="Rhea" id="RHEA-COMP:13846"/>
        <dbReference type="ChEBI" id="CHEBI:30616"/>
        <dbReference type="ChEBI" id="CHEBI:33019"/>
        <dbReference type="ChEBI" id="CHEBI:46858"/>
        <dbReference type="ChEBI" id="CHEBI:83624"/>
        <dbReference type="EC" id="2.7.7.108"/>
    </reaction>
</comment>
<name>A0A6I4YJT5_9DEIO</name>
<evidence type="ECO:0000256" key="3">
    <source>
        <dbReference type="ARBA" id="ARBA00022741"/>
    </source>
</evidence>
<organism evidence="9 10">
    <name type="scientific">Deinococcus xianganensis</name>
    <dbReference type="NCBI Taxonomy" id="1507289"/>
    <lineage>
        <taxon>Bacteria</taxon>
        <taxon>Thermotogati</taxon>
        <taxon>Deinococcota</taxon>
        <taxon>Deinococci</taxon>
        <taxon>Deinococcales</taxon>
        <taxon>Deinococcaceae</taxon>
        <taxon>Deinococcus</taxon>
    </lineage>
</organism>
<evidence type="ECO:0000256" key="6">
    <source>
        <dbReference type="ARBA" id="ARBA00047939"/>
    </source>
</evidence>
<keyword evidence="2" id="KW-0548">Nucleotidyltransferase</keyword>
<evidence type="ECO:0000256" key="1">
    <source>
        <dbReference type="ARBA" id="ARBA00022679"/>
    </source>
</evidence>
<protein>
    <recommendedName>
        <fullName evidence="5">protein adenylyltransferase</fullName>
        <ecNumber evidence="5">2.7.7.108</ecNumber>
    </recommendedName>
</protein>
<proteinExistence type="predicted"/>
<sequence length="291" mass="32749">MAADPYIQENGTFKNRLGITDAAELQARETAISTVRLAQMQQLERPVGRFDLDHLREIHRRAFGDVYEWAGKTRGEWTTIEGERFMPPAGLMKGGTRFADGPMVEPFLRDTFRQLERDDQLRGLSRPEFAGKAAELMGDMNAAHPFREGNGRTQREFMRELGVEAGHQLNFSVVSQARMIQVSIESARGDNEGLRRMLLEISDRQAVRALQQAEQALEKRGQDWNGLYVANTTKGQHYSGEVAWKGRELSAVQDGNRVIVAPTRELGRGVQEGQTVQFTASGRTQGMDLER</sequence>
<dbReference type="GO" id="GO:0070733">
    <property type="term" value="F:AMPylase activity"/>
    <property type="evidence" value="ECO:0007669"/>
    <property type="project" value="UniProtKB-EC"/>
</dbReference>
<dbReference type="Gene3D" id="1.10.3290.10">
    <property type="entry name" value="Fido-like domain"/>
    <property type="match status" value="1"/>
</dbReference>
<accession>A0A6I4YJT5</accession>
<dbReference type="GO" id="GO:0005524">
    <property type="term" value="F:ATP binding"/>
    <property type="evidence" value="ECO:0007669"/>
    <property type="project" value="UniProtKB-KW"/>
</dbReference>
<keyword evidence="4" id="KW-0067">ATP-binding</keyword>
<keyword evidence="10" id="KW-1185">Reference proteome</keyword>
<dbReference type="GO" id="GO:0051302">
    <property type="term" value="P:regulation of cell division"/>
    <property type="evidence" value="ECO:0007669"/>
    <property type="project" value="TreeGrafter"/>
</dbReference>
<keyword evidence="1" id="KW-0808">Transferase</keyword>
<evidence type="ECO:0000313" key="9">
    <source>
        <dbReference type="EMBL" id="MXV20004.1"/>
    </source>
</evidence>